<proteinExistence type="predicted"/>
<protein>
    <submittedName>
        <fullName evidence="2">Uncharacterized protein</fullName>
    </submittedName>
</protein>
<feature type="compositionally biased region" description="Polar residues" evidence="1">
    <location>
        <begin position="92"/>
        <end position="104"/>
    </location>
</feature>
<dbReference type="Proteomes" id="UP000822688">
    <property type="component" value="Chromosome 1"/>
</dbReference>
<feature type="compositionally biased region" description="Polar residues" evidence="1">
    <location>
        <begin position="125"/>
        <end position="146"/>
    </location>
</feature>
<comment type="caution">
    <text evidence="2">The sequence shown here is derived from an EMBL/GenBank/DDBJ whole genome shotgun (WGS) entry which is preliminary data.</text>
</comment>
<dbReference type="GO" id="GO:0016491">
    <property type="term" value="F:oxidoreductase activity"/>
    <property type="evidence" value="ECO:0007669"/>
    <property type="project" value="InterPro"/>
</dbReference>
<feature type="region of interest" description="Disordered" evidence="1">
    <location>
        <begin position="396"/>
        <end position="428"/>
    </location>
</feature>
<feature type="compositionally biased region" description="Low complexity" evidence="1">
    <location>
        <begin position="26"/>
        <end position="48"/>
    </location>
</feature>
<organism evidence="2 3">
    <name type="scientific">Ceratodon purpureus</name>
    <name type="common">Fire moss</name>
    <name type="synonym">Dicranum purpureum</name>
    <dbReference type="NCBI Taxonomy" id="3225"/>
    <lineage>
        <taxon>Eukaryota</taxon>
        <taxon>Viridiplantae</taxon>
        <taxon>Streptophyta</taxon>
        <taxon>Embryophyta</taxon>
        <taxon>Bryophyta</taxon>
        <taxon>Bryophytina</taxon>
        <taxon>Bryopsida</taxon>
        <taxon>Dicranidae</taxon>
        <taxon>Pseudoditrichales</taxon>
        <taxon>Ditrichaceae</taxon>
        <taxon>Ceratodon</taxon>
    </lineage>
</organism>
<reference evidence="2" key="1">
    <citation type="submission" date="2020-06" db="EMBL/GenBank/DDBJ databases">
        <title>WGS assembly of Ceratodon purpureus strain R40.</title>
        <authorList>
            <person name="Carey S.B."/>
            <person name="Jenkins J."/>
            <person name="Shu S."/>
            <person name="Lovell J.T."/>
            <person name="Sreedasyam A."/>
            <person name="Maumus F."/>
            <person name="Tiley G.P."/>
            <person name="Fernandez-Pozo N."/>
            <person name="Barry K."/>
            <person name="Chen C."/>
            <person name="Wang M."/>
            <person name="Lipzen A."/>
            <person name="Daum C."/>
            <person name="Saski C.A."/>
            <person name="Payton A.C."/>
            <person name="Mcbreen J.C."/>
            <person name="Conrad R.E."/>
            <person name="Kollar L.M."/>
            <person name="Olsson S."/>
            <person name="Huttunen S."/>
            <person name="Landis J.B."/>
            <person name="Wickett N.J."/>
            <person name="Johnson M.G."/>
            <person name="Rensing S.A."/>
            <person name="Grimwood J."/>
            <person name="Schmutz J."/>
            <person name="Mcdaniel S.F."/>
        </authorList>
    </citation>
    <scope>NUCLEOTIDE SEQUENCE</scope>
    <source>
        <strain evidence="2">R40</strain>
    </source>
</reference>
<evidence type="ECO:0000256" key="1">
    <source>
        <dbReference type="SAM" id="MobiDB-lite"/>
    </source>
</evidence>
<evidence type="ECO:0000313" key="2">
    <source>
        <dbReference type="EMBL" id="KAG0593050.1"/>
    </source>
</evidence>
<feature type="compositionally biased region" description="Basic and acidic residues" evidence="1">
    <location>
        <begin position="105"/>
        <end position="121"/>
    </location>
</feature>
<evidence type="ECO:0000313" key="3">
    <source>
        <dbReference type="Proteomes" id="UP000822688"/>
    </source>
</evidence>
<feature type="region of interest" description="Disordered" evidence="1">
    <location>
        <begin position="1"/>
        <end position="55"/>
    </location>
</feature>
<dbReference type="InterPro" id="IPR002812">
    <property type="entry name" value="DHQS"/>
</dbReference>
<accession>A0A8T0JAV6</accession>
<dbReference type="GO" id="GO:0003856">
    <property type="term" value="F:3-dehydroquinate synthase activity"/>
    <property type="evidence" value="ECO:0007669"/>
    <property type="project" value="InterPro"/>
</dbReference>
<feature type="region of interest" description="Disordered" evidence="1">
    <location>
        <begin position="85"/>
        <end position="152"/>
    </location>
</feature>
<keyword evidence="3" id="KW-1185">Reference proteome</keyword>
<feature type="compositionally biased region" description="Low complexity" evidence="1">
    <location>
        <begin position="405"/>
        <end position="424"/>
    </location>
</feature>
<name>A0A8T0JAV6_CERPU</name>
<sequence length="499" mass="54633">MADLLRGRNHPAWSASDQVDIHRSSLDSCGGSSASSSGSASSRTTGSLDGYDKSRRSFRHSNNLLLESRQAYPLPHPMQFQKLSVAAPSPSDPTNDVLHSTSMRSTEKEGQKWREEADSAKSHFAQRSTAAMEQQNSSIHATDKQPSPSPRNCLDQARILESTSGYSADNAIRGFLHERDAAVKNAEPSRIVVVVYDGQKKFTTAPLDIAINGHTRSAGDTIVVVAFLEHVLSPMGMRMVADMEQFSGVNDAVLKQAVTLKKMEIESKLRETSRRQLCQMKKIHLDVKILPGSNSKVLVAKEILALQATSVIFDKNTMKNRKYYEENLSCHVLRLRSDGHRVETVCLFGQRLEKAGSITSHYSDSSASSVGSEPACNSPSIWSKLNIFVSKSSTGQLRHCHGGHSSPVSSSRSSSESGSPRASVLQEEEETTLAEALEESFSFDTPKPDSDEALEKSFSFDTLKPNSTHEAYVYAAAGLDNYSLYRKRNRGTLSTALVA</sequence>
<dbReference type="PANTHER" id="PTHR33563">
    <property type="match status" value="1"/>
</dbReference>
<dbReference type="EMBL" id="CM026421">
    <property type="protein sequence ID" value="KAG0593050.1"/>
    <property type="molecule type" value="Genomic_DNA"/>
</dbReference>
<dbReference type="GO" id="GO:0009073">
    <property type="term" value="P:aromatic amino acid family biosynthetic process"/>
    <property type="evidence" value="ECO:0007669"/>
    <property type="project" value="InterPro"/>
</dbReference>
<dbReference type="AlphaFoldDB" id="A0A8T0JAV6"/>
<dbReference type="PANTHER" id="PTHR33563:SF6">
    <property type="entry name" value="USPA DOMAIN-CONTAINING PROTEIN"/>
    <property type="match status" value="1"/>
</dbReference>
<gene>
    <name evidence="2" type="ORF">KC19_1G301500</name>
</gene>